<keyword evidence="1" id="KW-0732">Signal</keyword>
<gene>
    <name evidence="3" type="ORF">GETHPA_15980</name>
</gene>
<sequence length="302" mass="32075">MLKRLAPLVLASLCLSAQEDPFDLEPPKLTTTTRVAVGGYDQAFSDGYGRWKGWTLEGTIYPTSGGPWQLAAVGFDRPEGKGTLFSAGKYLLIGKASSVYLGVSGGTNEDILPKGRVDVDFHLDLAAGWKFDLAGALSRFSGDQEVRLLQAGPAYQGASWSASVWVQRLQYEPTGDSDTGCIVNLRVGANDFAMWHNLRLAWGRGIIESTASGGGLTSGTTTMTMGGTGYGGRSGRGQGGTTTTTTTTTTYLAGSIPQERLASLSGHWPLNDSLALKAEATWGEKVSTYHFWGGSLQLVVTF</sequence>
<evidence type="ECO:0000313" key="4">
    <source>
        <dbReference type="Proteomes" id="UP001165089"/>
    </source>
</evidence>
<feature type="domain" description="YaiO beta-barrel" evidence="2">
    <location>
        <begin position="35"/>
        <end position="164"/>
    </location>
</feature>
<reference evidence="3 4" key="1">
    <citation type="journal article" date="2023" name="Antonie Van Leeuwenhoek">
        <title>Mesoterricola silvestris gen. nov., sp. nov., Mesoterricola sediminis sp. nov., Geothrix oryzae sp. nov., Geothrix edaphica sp. nov., Geothrix rubra sp. nov., and Geothrix limicola sp. nov., six novel members of Acidobacteriota isolated from soils.</title>
        <authorList>
            <person name="Itoh H."/>
            <person name="Sugisawa Y."/>
            <person name="Mise K."/>
            <person name="Xu Z."/>
            <person name="Kuniyasu M."/>
            <person name="Ushijima N."/>
            <person name="Kawano K."/>
            <person name="Kobayashi E."/>
            <person name="Shiratori Y."/>
            <person name="Masuda Y."/>
            <person name="Senoo K."/>
        </authorList>
    </citation>
    <scope>NUCLEOTIDE SEQUENCE [LARGE SCALE GENOMIC DNA]</scope>
    <source>
        <strain evidence="3 4">Red803</strain>
    </source>
</reference>
<accession>A0ABQ5Q6N2</accession>
<dbReference type="RefSeq" id="WP_285724418.1">
    <property type="nucleotide sequence ID" value="NZ_BSDD01000003.1"/>
</dbReference>
<dbReference type="InterPro" id="IPR030887">
    <property type="entry name" value="Beta-barrel_YaiO"/>
</dbReference>
<dbReference type="NCBIfam" id="TIGR04390">
    <property type="entry name" value="OMP_YaiO_dom"/>
    <property type="match status" value="1"/>
</dbReference>
<dbReference type="Pfam" id="PF19413">
    <property type="entry name" value="YaiO"/>
    <property type="match status" value="1"/>
</dbReference>
<keyword evidence="4" id="KW-1185">Reference proteome</keyword>
<feature type="signal peptide" evidence="1">
    <location>
        <begin position="1"/>
        <end position="19"/>
    </location>
</feature>
<dbReference type="EMBL" id="BSDD01000003">
    <property type="protein sequence ID" value="GLH70065.1"/>
    <property type="molecule type" value="Genomic_DNA"/>
</dbReference>
<name>A0ABQ5Q6N2_9BACT</name>
<evidence type="ECO:0000256" key="1">
    <source>
        <dbReference type="SAM" id="SignalP"/>
    </source>
</evidence>
<feature type="chain" id="PRO_5047360991" description="YaiO beta-barrel domain-containing protein" evidence="1">
    <location>
        <begin position="20"/>
        <end position="302"/>
    </location>
</feature>
<evidence type="ECO:0000313" key="3">
    <source>
        <dbReference type="EMBL" id="GLH70065.1"/>
    </source>
</evidence>
<evidence type="ECO:0000259" key="2">
    <source>
        <dbReference type="Pfam" id="PF19413"/>
    </source>
</evidence>
<proteinExistence type="predicted"/>
<organism evidence="3 4">
    <name type="scientific">Geothrix rubra</name>
    <dbReference type="NCBI Taxonomy" id="2927977"/>
    <lineage>
        <taxon>Bacteria</taxon>
        <taxon>Pseudomonadati</taxon>
        <taxon>Acidobacteriota</taxon>
        <taxon>Holophagae</taxon>
        <taxon>Holophagales</taxon>
        <taxon>Holophagaceae</taxon>
        <taxon>Geothrix</taxon>
    </lineage>
</organism>
<protein>
    <recommendedName>
        <fullName evidence="2">YaiO beta-barrel domain-containing protein</fullName>
    </recommendedName>
</protein>
<dbReference type="Proteomes" id="UP001165089">
    <property type="component" value="Unassembled WGS sequence"/>
</dbReference>
<comment type="caution">
    <text evidence="3">The sequence shown here is derived from an EMBL/GenBank/DDBJ whole genome shotgun (WGS) entry which is preliminary data.</text>
</comment>